<dbReference type="AlphaFoldDB" id="A0A562PRP3"/>
<dbReference type="Pfam" id="PF09994">
    <property type="entry name" value="T6SS_Tle1-like_cat"/>
    <property type="match status" value="2"/>
</dbReference>
<evidence type="ECO:0000313" key="5">
    <source>
        <dbReference type="EMBL" id="TWI46746.1"/>
    </source>
</evidence>
<dbReference type="RefSeq" id="WP_145876434.1">
    <property type="nucleotide sequence ID" value="NZ_CP046904.1"/>
</dbReference>
<dbReference type="InterPro" id="IPR018712">
    <property type="entry name" value="Tle1-like_cat"/>
</dbReference>
<evidence type="ECO:0000313" key="6">
    <source>
        <dbReference type="Proteomes" id="UP000315112"/>
    </source>
</evidence>
<keyword evidence="1" id="KW-0175">Coiled coil</keyword>
<reference evidence="5" key="2">
    <citation type="submission" date="2019-07" db="EMBL/GenBank/DDBJ databases">
        <authorList>
            <person name="Whitman W."/>
            <person name="Huntemann M."/>
            <person name="Clum A."/>
            <person name="Pillay M."/>
            <person name="Palaniappan K."/>
            <person name="Varghese N."/>
            <person name="Mikhailova N."/>
            <person name="Stamatis D."/>
            <person name="Reddy T."/>
            <person name="Daum C."/>
            <person name="Shapiro N."/>
            <person name="Ivanova N."/>
            <person name="Kyrpides N."/>
            <person name="Woyke T."/>
        </authorList>
    </citation>
    <scope>NUCLEOTIDE SEQUENCE</scope>
    <source>
        <strain evidence="5">CGMCC 1.10685</strain>
    </source>
</reference>
<dbReference type="OrthoDB" id="4378831at2"/>
<reference evidence="4 7" key="3">
    <citation type="submission" date="2019-12" db="EMBL/GenBank/DDBJ databases">
        <title>Draft Genome Sequences of Six Type Strains of the Genus Massilia.</title>
        <authorList>
            <person name="Miess H."/>
            <person name="Frediansyah A."/>
            <person name="Goeker M."/>
            <person name="Gross H."/>
        </authorList>
    </citation>
    <scope>NUCLEOTIDE SEQUENCE [LARGE SCALE GENOMIC DNA]</scope>
    <source>
        <strain evidence="4 7">DSM 26639</strain>
    </source>
</reference>
<protein>
    <submittedName>
        <fullName evidence="5">Putative alpha/beta hydrolase family protein DUF2235</fullName>
    </submittedName>
</protein>
<organism evidence="5 6">
    <name type="scientific">Pseudoduganella flava</name>
    <dbReference type="NCBI Taxonomy" id="871742"/>
    <lineage>
        <taxon>Bacteria</taxon>
        <taxon>Pseudomonadati</taxon>
        <taxon>Pseudomonadota</taxon>
        <taxon>Betaproteobacteria</taxon>
        <taxon>Burkholderiales</taxon>
        <taxon>Oxalobacteraceae</taxon>
        <taxon>Telluria group</taxon>
        <taxon>Pseudoduganella</taxon>
    </lineage>
</organism>
<evidence type="ECO:0000313" key="4">
    <source>
        <dbReference type="EMBL" id="QGZ37910.1"/>
    </source>
</evidence>
<keyword evidence="5" id="KW-0378">Hydrolase</keyword>
<evidence type="ECO:0000256" key="1">
    <source>
        <dbReference type="SAM" id="Coils"/>
    </source>
</evidence>
<feature type="domain" description="T6SS Phospholipase effector Tle1-like catalytic" evidence="3">
    <location>
        <begin position="77"/>
        <end position="194"/>
    </location>
</feature>
<dbReference type="GO" id="GO:0016787">
    <property type="term" value="F:hydrolase activity"/>
    <property type="evidence" value="ECO:0007669"/>
    <property type="project" value="UniProtKB-KW"/>
</dbReference>
<dbReference type="Proteomes" id="UP000437862">
    <property type="component" value="Chromosome"/>
</dbReference>
<feature type="coiled-coil region" evidence="1">
    <location>
        <begin position="457"/>
        <end position="534"/>
    </location>
</feature>
<proteinExistence type="predicted"/>
<evidence type="ECO:0000256" key="2">
    <source>
        <dbReference type="SAM" id="MobiDB-lite"/>
    </source>
</evidence>
<dbReference type="EMBL" id="VLKW01000005">
    <property type="protein sequence ID" value="TWI46746.1"/>
    <property type="molecule type" value="Genomic_DNA"/>
</dbReference>
<name>A0A562PRP3_9BURK</name>
<dbReference type="PANTHER" id="PTHR33840">
    <property type="match status" value="1"/>
</dbReference>
<evidence type="ECO:0000313" key="7">
    <source>
        <dbReference type="Proteomes" id="UP000437862"/>
    </source>
</evidence>
<dbReference type="EMBL" id="CP046904">
    <property type="protein sequence ID" value="QGZ37910.1"/>
    <property type="molecule type" value="Genomic_DNA"/>
</dbReference>
<keyword evidence="7" id="KW-1185">Reference proteome</keyword>
<accession>A0A562PRP3</accession>
<sequence>MTRNQQNDQVGDGKSPPIGPSPEGLRDGVDQACRMPAEKAGTFKALPGLRTLQLAAHSAPKEPSPGSCLQRLWLSFFFDGTGNNLDADAGTLKHSNVARLYNAHAPEDKTRGIYRIYIPGVGTYFKEVGDDGGGKLGLVMGRMGDRRLDWALSQFDKLLKPHLARANSPSNRIVEVNIAAFGFSRGAALARAFVNRVISQRADVGDEGWRLRAGGAPLHVRFMGLFDTVASVGMGLSSNTTDPGAAYFGGGKWSMQVRLNAPKYKDTLPSELAFAPEGKSGADPAPGYADGHQAWGGELAIPRAVEEVQHFVAAHEFRNSFPLDSVWVAADGHIDVVDHFHEVVYPGAHSDVGGGYRPGEGGRSPDALEKLSQIPLNCMYEAALARGVPLLPKTAWMEANALDFDVGTALHEHFNYYLSKLPSTTSLGDSINSQMRLYYAWRFASIRRKAAGDRSEAQRVSQARQQYSAEAKALKAQLEQLEKADSEAERAHSLAIARRQAYIQSQYGNPRLDLREYDASIKLAEARRAATRNRYLSEKAKADALPDMSTLHEAISMYDRQLLEDVKAIRRVYAETGWLGGAPRTELRKELRPHYRALMDAYEDEYIHNRGLKDEKIFAFFEHYVHDSLSGFATDATLPSDPRVIYLGGDEKYRYARREAVPETHERQYASVRRDALVEDA</sequence>
<feature type="domain" description="T6SS Phospholipase effector Tle1-like catalytic" evidence="3">
    <location>
        <begin position="217"/>
        <end position="381"/>
    </location>
</feature>
<dbReference type="Proteomes" id="UP000315112">
    <property type="component" value="Unassembled WGS sequence"/>
</dbReference>
<gene>
    <name evidence="4" type="ORF">GO485_01825</name>
    <name evidence="5" type="ORF">IP92_03109</name>
</gene>
<feature type="region of interest" description="Disordered" evidence="2">
    <location>
        <begin position="1"/>
        <end position="30"/>
    </location>
</feature>
<dbReference type="PANTHER" id="PTHR33840:SF1">
    <property type="entry name" value="TLE1 PHOSPHOLIPASE DOMAIN-CONTAINING PROTEIN"/>
    <property type="match status" value="1"/>
</dbReference>
<evidence type="ECO:0000259" key="3">
    <source>
        <dbReference type="Pfam" id="PF09994"/>
    </source>
</evidence>
<reference evidence="5 6" key="1">
    <citation type="journal article" date="2015" name="Stand. Genomic Sci.">
        <title>Genomic Encyclopedia of Bacterial and Archaeal Type Strains, Phase III: the genomes of soil and plant-associated and newly described type strains.</title>
        <authorList>
            <person name="Whitman W.B."/>
            <person name="Woyke T."/>
            <person name="Klenk H.P."/>
            <person name="Zhou Y."/>
            <person name="Lilburn T.G."/>
            <person name="Beck B.J."/>
            <person name="De Vos P."/>
            <person name="Vandamme P."/>
            <person name="Eisen J.A."/>
            <person name="Garrity G."/>
            <person name="Hugenholtz P."/>
            <person name="Kyrpides N.C."/>
        </authorList>
    </citation>
    <scope>NUCLEOTIDE SEQUENCE [LARGE SCALE GENOMIC DNA]</scope>
    <source>
        <strain evidence="5 6">CGMCC 1.10685</strain>
    </source>
</reference>